<protein>
    <submittedName>
        <fullName evidence="2">Beta-lactamase domain protein</fullName>
    </submittedName>
</protein>
<dbReference type="GeneID" id="10278201"/>
<dbReference type="InterPro" id="IPR036866">
    <property type="entry name" value="RibonucZ/Hydroxyglut_hydro"/>
</dbReference>
<dbReference type="PANTHER" id="PTHR42951:SF17">
    <property type="entry name" value="METALLO-BETA-LACTAMASE DOMAIN-CONTAINING PROTEIN"/>
    <property type="match status" value="1"/>
</dbReference>
<dbReference type="CDD" id="cd07721">
    <property type="entry name" value="yflN-like_MBL-fold"/>
    <property type="match status" value="1"/>
</dbReference>
<dbReference type="SMART" id="SM00849">
    <property type="entry name" value="Lactamase_B"/>
    <property type="match status" value="1"/>
</dbReference>
<evidence type="ECO:0000313" key="2">
    <source>
        <dbReference type="EMBL" id="ADZ09967.1"/>
    </source>
</evidence>
<sequence length="225" mass="24834">MGKSKFTEVITGIYQFQGISNFYLVQDSESFVVDTGLPGKAGQLENCLNTLGKNPEDIGVIVLTHHHFDHTGSLNKIEQLTKAKIAAHKDDWPYVSGEKGDDGPFIMKPFTKLMNLIYNIKPVKTDMILEDGDKIANYTVIHTPGHTPGSICLYNPINKVLFVGDNMSYSNGVLNSPSGRLLPDPVNYKKSMEKLGKLDVETILTGHGEAVTTDANKLIEEFINH</sequence>
<keyword evidence="3" id="KW-1185">Reference proteome</keyword>
<dbReference type="eggNOG" id="arCOG00504">
    <property type="taxonomic scope" value="Archaea"/>
</dbReference>
<dbReference type="InterPro" id="IPR050855">
    <property type="entry name" value="NDM-1-like"/>
</dbReference>
<gene>
    <name evidence="2" type="ordered locus">Metbo_1744</name>
</gene>
<dbReference type="Gene3D" id="3.60.15.10">
    <property type="entry name" value="Ribonuclease Z/Hydroxyacylglutathione hydrolase-like"/>
    <property type="match status" value="1"/>
</dbReference>
<proteinExistence type="predicted"/>
<dbReference type="Pfam" id="PF00753">
    <property type="entry name" value="Lactamase_B"/>
    <property type="match status" value="1"/>
</dbReference>
<reference evidence="3" key="1">
    <citation type="submission" date="2011-02" db="EMBL/GenBank/DDBJ databases">
        <title>Complete sequence of Methanobacterium sp. AL-21.</title>
        <authorList>
            <consortium name="US DOE Joint Genome Institute"/>
            <person name="Lucas S."/>
            <person name="Copeland A."/>
            <person name="Lapidus A."/>
            <person name="Cheng J.-F."/>
            <person name="Goodwin L."/>
            <person name="Pitluck S."/>
            <person name="Chertkov O."/>
            <person name="Detter J.C."/>
            <person name="Han C."/>
            <person name="Tapia R."/>
            <person name="Land M."/>
            <person name="Hauser L."/>
            <person name="Kyrpides N."/>
            <person name="Ivanova N."/>
            <person name="Mikhailova N."/>
            <person name="Pagani I."/>
            <person name="Cadillo-Quiroz H."/>
            <person name="Imachi H."/>
            <person name="Zinder S."/>
            <person name="Liu W."/>
            <person name="Woyke T."/>
        </authorList>
    </citation>
    <scope>NUCLEOTIDE SEQUENCE [LARGE SCALE GENOMIC DNA]</scope>
    <source>
        <strain evidence="3">AL-21</strain>
    </source>
</reference>
<organism evidence="2 3">
    <name type="scientific">Methanobacterium lacus (strain AL-21)</name>
    <dbReference type="NCBI Taxonomy" id="877455"/>
    <lineage>
        <taxon>Archaea</taxon>
        <taxon>Methanobacteriati</taxon>
        <taxon>Methanobacteriota</taxon>
        <taxon>Methanomada group</taxon>
        <taxon>Methanobacteria</taxon>
        <taxon>Methanobacteriales</taxon>
        <taxon>Methanobacteriaceae</taxon>
        <taxon>Methanobacterium</taxon>
    </lineage>
</organism>
<dbReference type="InterPro" id="IPR001279">
    <property type="entry name" value="Metallo-B-lactamas"/>
</dbReference>
<reference evidence="2 3" key="2">
    <citation type="journal article" date="2014" name="Int. J. Syst. Evol. Microbiol.">
        <title>Methanobacterium paludis sp. nov. and a novel strain of Methanobacterium lacus isolated from northern peatlands.</title>
        <authorList>
            <person name="Cadillo-Quiroz H."/>
            <person name="Brauer S.L."/>
            <person name="Goodson N."/>
            <person name="Yavitt J.B."/>
            <person name="Zinder S.H."/>
        </authorList>
    </citation>
    <scope>NUCLEOTIDE SEQUENCE [LARGE SCALE GENOMIC DNA]</scope>
    <source>
        <strain evidence="2 3">AL-21</strain>
    </source>
</reference>
<dbReference type="HOGENOM" id="CLU_030571_2_4_2"/>
<dbReference type="STRING" id="877455.Metbo_1744"/>
<dbReference type="EMBL" id="CP002551">
    <property type="protein sequence ID" value="ADZ09967.1"/>
    <property type="molecule type" value="Genomic_DNA"/>
</dbReference>
<dbReference type="OrthoDB" id="197151at2157"/>
<accession>F0T9T8</accession>
<dbReference type="Proteomes" id="UP000007490">
    <property type="component" value="Chromosome"/>
</dbReference>
<evidence type="ECO:0000259" key="1">
    <source>
        <dbReference type="SMART" id="SM00849"/>
    </source>
</evidence>
<feature type="domain" description="Metallo-beta-lactamase" evidence="1">
    <location>
        <begin position="19"/>
        <end position="207"/>
    </location>
</feature>
<evidence type="ECO:0000313" key="3">
    <source>
        <dbReference type="Proteomes" id="UP000007490"/>
    </source>
</evidence>
<dbReference type="SUPFAM" id="SSF56281">
    <property type="entry name" value="Metallo-hydrolase/oxidoreductase"/>
    <property type="match status" value="1"/>
</dbReference>
<dbReference type="AlphaFoldDB" id="F0T9T8"/>
<name>F0T9T8_METLA</name>
<dbReference type="PANTHER" id="PTHR42951">
    <property type="entry name" value="METALLO-BETA-LACTAMASE DOMAIN-CONTAINING"/>
    <property type="match status" value="1"/>
</dbReference>
<dbReference type="RefSeq" id="WP_013645318.1">
    <property type="nucleotide sequence ID" value="NC_015216.1"/>
</dbReference>
<dbReference type="KEGG" id="mel:Metbo_1744"/>